<sequence>MYFTKLLSYSALAVVVLASEDPQILLQTHLPKHRYVDCTNTIWDGRILECGKIEVPLDWNNPAAGSLTLNYTSLPVKRRTPRRGTVFLHLGHEYLGRISHPENGLNLLFSEGRQIENIVPGYDLVMWTSRDVAVSQRTSCFDSSDEERFRYTGNPYGHRASAEIAFYNATFREELLREPPWDEEMAWSEAQGPEDVKDMLRAQEKMITQCMDSSPDRDMFQYGGTAAGVRDLVALADALDGPGSPLNLWTRHHGSVLASHLLRMFPERVGKVVMDDPVDPVAYQEMTSHEQWAFDIATANNTLARIQQNDLRNGSTGFMRFFGRPPLDEIYFGQIIKFLHSELVDWHTRAEAEYQTVLRRKEHEMWLSPDERDRRTIAFVHARQSEGVNGWRGSRTPWTTRALDGMPLVCGDALQDHVADLSTVRTQAEMSIIDNMHGAPLIATSAFPPLRYLCHIWPVRAVERVPLRPGGADEQFDLHDKVLVLLHDKDYWNYFSVSDTTARLRWPTASLVDGLHYGDLTLNHDRCSFDIIQAFYDTGMLPEGSRPCPYDEEEPMEPAFGIPDNMW</sequence>
<keyword evidence="1" id="KW-0732">Signal</keyword>
<evidence type="ECO:0000313" key="3">
    <source>
        <dbReference type="Proteomes" id="UP000256964"/>
    </source>
</evidence>
<proteinExistence type="predicted"/>
<evidence type="ECO:0000313" key="2">
    <source>
        <dbReference type="EMBL" id="RDX42910.1"/>
    </source>
</evidence>
<evidence type="ECO:0000256" key="1">
    <source>
        <dbReference type="SAM" id="SignalP"/>
    </source>
</evidence>
<name>A0A371CRK1_9APHY</name>
<dbReference type="EMBL" id="KZ857474">
    <property type="protein sequence ID" value="RDX42910.1"/>
    <property type="molecule type" value="Genomic_DNA"/>
</dbReference>
<dbReference type="InterPro" id="IPR029058">
    <property type="entry name" value="AB_hydrolase_fold"/>
</dbReference>
<protein>
    <submittedName>
        <fullName evidence="2">Uncharacterized protein</fullName>
    </submittedName>
</protein>
<dbReference type="AlphaFoldDB" id="A0A371CRK1"/>
<feature type="chain" id="PRO_5016604357" evidence="1">
    <location>
        <begin position="19"/>
        <end position="567"/>
    </location>
</feature>
<dbReference type="STRING" id="139420.A0A371CRK1"/>
<accession>A0A371CRK1</accession>
<dbReference type="OrthoDB" id="2756257at2759"/>
<keyword evidence="3" id="KW-1185">Reference proteome</keyword>
<gene>
    <name evidence="2" type="ORF">OH76DRAFT_1255561</name>
</gene>
<reference evidence="2 3" key="1">
    <citation type="journal article" date="2018" name="Biotechnol. Biofuels">
        <title>Integrative visual omics of the white-rot fungus Polyporus brumalis exposes the biotechnological potential of its oxidative enzymes for delignifying raw plant biomass.</title>
        <authorList>
            <person name="Miyauchi S."/>
            <person name="Rancon A."/>
            <person name="Drula E."/>
            <person name="Hage H."/>
            <person name="Chaduli D."/>
            <person name="Favel A."/>
            <person name="Grisel S."/>
            <person name="Henrissat B."/>
            <person name="Herpoel-Gimbert I."/>
            <person name="Ruiz-Duenas F.J."/>
            <person name="Chevret D."/>
            <person name="Hainaut M."/>
            <person name="Lin J."/>
            <person name="Wang M."/>
            <person name="Pangilinan J."/>
            <person name="Lipzen A."/>
            <person name="Lesage-Meessen L."/>
            <person name="Navarro D."/>
            <person name="Riley R."/>
            <person name="Grigoriev I.V."/>
            <person name="Zhou S."/>
            <person name="Raouche S."/>
            <person name="Rosso M.N."/>
        </authorList>
    </citation>
    <scope>NUCLEOTIDE SEQUENCE [LARGE SCALE GENOMIC DNA]</scope>
    <source>
        <strain evidence="2 3">BRFM 1820</strain>
    </source>
</reference>
<dbReference type="Gene3D" id="3.40.50.1820">
    <property type="entry name" value="alpha/beta hydrolase"/>
    <property type="match status" value="1"/>
</dbReference>
<organism evidence="2 3">
    <name type="scientific">Lentinus brumalis</name>
    <dbReference type="NCBI Taxonomy" id="2498619"/>
    <lineage>
        <taxon>Eukaryota</taxon>
        <taxon>Fungi</taxon>
        <taxon>Dikarya</taxon>
        <taxon>Basidiomycota</taxon>
        <taxon>Agaricomycotina</taxon>
        <taxon>Agaricomycetes</taxon>
        <taxon>Polyporales</taxon>
        <taxon>Polyporaceae</taxon>
        <taxon>Lentinus</taxon>
    </lineage>
</organism>
<dbReference type="SUPFAM" id="SSF53474">
    <property type="entry name" value="alpha/beta-Hydrolases"/>
    <property type="match status" value="1"/>
</dbReference>
<dbReference type="Proteomes" id="UP000256964">
    <property type="component" value="Unassembled WGS sequence"/>
</dbReference>
<feature type="signal peptide" evidence="1">
    <location>
        <begin position="1"/>
        <end position="18"/>
    </location>
</feature>